<name>A0A1L9SLV8_9EURO</name>
<feature type="transmembrane region" description="Helical" evidence="8">
    <location>
        <begin position="334"/>
        <end position="358"/>
    </location>
</feature>
<evidence type="ECO:0000256" key="8">
    <source>
        <dbReference type="SAM" id="Phobius"/>
    </source>
</evidence>
<feature type="transmembrane region" description="Helical" evidence="8">
    <location>
        <begin position="123"/>
        <end position="148"/>
    </location>
</feature>
<keyword evidence="4" id="KW-1003">Cell membrane</keyword>
<comment type="similarity">
    <text evidence="2">Belongs to the tellurite-resistance/dicarboxylate transporter (TDT) family.</text>
</comment>
<keyword evidence="5 8" id="KW-0812">Transmembrane</keyword>
<keyword evidence="7 8" id="KW-0472">Membrane</keyword>
<evidence type="ECO:0000256" key="6">
    <source>
        <dbReference type="ARBA" id="ARBA00022989"/>
    </source>
</evidence>
<dbReference type="GeneID" id="34615675"/>
<evidence type="ECO:0000256" key="7">
    <source>
        <dbReference type="ARBA" id="ARBA00023136"/>
    </source>
</evidence>
<comment type="subcellular location">
    <subcellularLocation>
        <location evidence="1">Cell membrane</location>
        <topology evidence="1">Multi-pass membrane protein</topology>
    </subcellularLocation>
</comment>
<evidence type="ECO:0000256" key="1">
    <source>
        <dbReference type="ARBA" id="ARBA00004651"/>
    </source>
</evidence>
<evidence type="ECO:0000313" key="10">
    <source>
        <dbReference type="Proteomes" id="UP000184188"/>
    </source>
</evidence>
<evidence type="ECO:0000256" key="4">
    <source>
        <dbReference type="ARBA" id="ARBA00022475"/>
    </source>
</evidence>
<dbReference type="Proteomes" id="UP000184188">
    <property type="component" value="Unassembled WGS sequence"/>
</dbReference>
<organism evidence="9 10">
    <name type="scientific">Penicilliopsis zonata CBS 506.65</name>
    <dbReference type="NCBI Taxonomy" id="1073090"/>
    <lineage>
        <taxon>Eukaryota</taxon>
        <taxon>Fungi</taxon>
        <taxon>Dikarya</taxon>
        <taxon>Ascomycota</taxon>
        <taxon>Pezizomycotina</taxon>
        <taxon>Eurotiomycetes</taxon>
        <taxon>Eurotiomycetidae</taxon>
        <taxon>Eurotiales</taxon>
        <taxon>Aspergillaceae</taxon>
        <taxon>Penicilliopsis</taxon>
    </lineage>
</organism>
<dbReference type="AlphaFoldDB" id="A0A1L9SLV8"/>
<dbReference type="VEuPathDB" id="FungiDB:ASPZODRAFT_64184"/>
<keyword evidence="6 8" id="KW-1133">Transmembrane helix</keyword>
<feature type="transmembrane region" description="Helical" evidence="8">
    <location>
        <begin position="47"/>
        <end position="72"/>
    </location>
</feature>
<reference evidence="10" key="1">
    <citation type="journal article" date="2017" name="Genome Biol.">
        <title>Comparative genomics reveals high biological diversity and specific adaptations in the industrially and medically important fungal genus Aspergillus.</title>
        <authorList>
            <person name="de Vries R.P."/>
            <person name="Riley R."/>
            <person name="Wiebenga A."/>
            <person name="Aguilar-Osorio G."/>
            <person name="Amillis S."/>
            <person name="Uchima C.A."/>
            <person name="Anderluh G."/>
            <person name="Asadollahi M."/>
            <person name="Askin M."/>
            <person name="Barry K."/>
            <person name="Battaglia E."/>
            <person name="Bayram O."/>
            <person name="Benocci T."/>
            <person name="Braus-Stromeyer S.A."/>
            <person name="Caldana C."/>
            <person name="Canovas D."/>
            <person name="Cerqueira G.C."/>
            <person name="Chen F."/>
            <person name="Chen W."/>
            <person name="Choi C."/>
            <person name="Clum A."/>
            <person name="Dos Santos R.A."/>
            <person name="Damasio A.R."/>
            <person name="Diallinas G."/>
            <person name="Emri T."/>
            <person name="Fekete E."/>
            <person name="Flipphi M."/>
            <person name="Freyberg S."/>
            <person name="Gallo A."/>
            <person name="Gournas C."/>
            <person name="Habgood R."/>
            <person name="Hainaut M."/>
            <person name="Harispe M.L."/>
            <person name="Henrissat B."/>
            <person name="Hilden K.S."/>
            <person name="Hope R."/>
            <person name="Hossain A."/>
            <person name="Karabika E."/>
            <person name="Karaffa L."/>
            <person name="Karanyi Z."/>
            <person name="Krasevec N."/>
            <person name="Kuo A."/>
            <person name="Kusch H."/>
            <person name="LaButti K."/>
            <person name="Lagendijk E.L."/>
            <person name="Lapidus A."/>
            <person name="Levasseur A."/>
            <person name="Lindquist E."/>
            <person name="Lipzen A."/>
            <person name="Logrieco A.F."/>
            <person name="MacCabe A."/>
            <person name="Maekelae M.R."/>
            <person name="Malavazi I."/>
            <person name="Melin P."/>
            <person name="Meyer V."/>
            <person name="Mielnichuk N."/>
            <person name="Miskei M."/>
            <person name="Molnar A.P."/>
            <person name="Mule G."/>
            <person name="Ngan C.Y."/>
            <person name="Orejas M."/>
            <person name="Orosz E."/>
            <person name="Ouedraogo J.P."/>
            <person name="Overkamp K.M."/>
            <person name="Park H.-S."/>
            <person name="Perrone G."/>
            <person name="Piumi F."/>
            <person name="Punt P.J."/>
            <person name="Ram A.F."/>
            <person name="Ramon A."/>
            <person name="Rauscher S."/>
            <person name="Record E."/>
            <person name="Riano-Pachon D.M."/>
            <person name="Robert V."/>
            <person name="Roehrig J."/>
            <person name="Ruller R."/>
            <person name="Salamov A."/>
            <person name="Salih N.S."/>
            <person name="Samson R.A."/>
            <person name="Sandor E."/>
            <person name="Sanguinetti M."/>
            <person name="Schuetze T."/>
            <person name="Sepcic K."/>
            <person name="Shelest E."/>
            <person name="Sherlock G."/>
            <person name="Sophianopoulou V."/>
            <person name="Squina F.M."/>
            <person name="Sun H."/>
            <person name="Susca A."/>
            <person name="Todd R.B."/>
            <person name="Tsang A."/>
            <person name="Unkles S.E."/>
            <person name="van de Wiele N."/>
            <person name="van Rossen-Uffink D."/>
            <person name="Oliveira J.V."/>
            <person name="Vesth T.C."/>
            <person name="Visser J."/>
            <person name="Yu J.-H."/>
            <person name="Zhou M."/>
            <person name="Andersen M.R."/>
            <person name="Archer D.B."/>
            <person name="Baker S.E."/>
            <person name="Benoit I."/>
            <person name="Brakhage A.A."/>
            <person name="Braus G.H."/>
            <person name="Fischer R."/>
            <person name="Frisvad J.C."/>
            <person name="Goldman G.H."/>
            <person name="Houbraken J."/>
            <person name="Oakley B."/>
            <person name="Pocsi I."/>
            <person name="Scazzocchio C."/>
            <person name="Seiboth B."/>
            <person name="vanKuyk P.A."/>
            <person name="Wortman J."/>
            <person name="Dyer P.S."/>
            <person name="Grigoriev I.V."/>
        </authorList>
    </citation>
    <scope>NUCLEOTIDE SEQUENCE [LARGE SCALE GENOMIC DNA]</scope>
    <source>
        <strain evidence="10">CBS 506.65</strain>
    </source>
</reference>
<dbReference type="OrthoDB" id="1099at2759"/>
<evidence type="ECO:0000256" key="2">
    <source>
        <dbReference type="ARBA" id="ARBA00008566"/>
    </source>
</evidence>
<feature type="transmembrane region" description="Helical" evidence="8">
    <location>
        <begin position="190"/>
        <end position="216"/>
    </location>
</feature>
<dbReference type="PANTHER" id="PTHR31686">
    <property type="match status" value="1"/>
</dbReference>
<accession>A0A1L9SLV8</accession>
<sequence>MVSSSPGEHNPLWREIVVTFSPAWFTVSMGTGIVSILLYYIPFTARWLYYLSIVFFILNTVLFFSILFMLILRLFLAPGSWRSILHNPSQAPFISTLPISLSTLVEMWVFICVPILGDWARTMAWILWMVNAVIAVAVTTSLTFFLITKSSLNSLDMFNAVQLLPIAATIVASGVGAEVAGIILDAHRAAAIVVASYVLWGMATPLAGVILVLYYQRLIVHKLPATEVIVTSLLPLSPLGFGSYSIMYLGKVARTVFPETDILDSAAGQAAYLFGFFIALIMWSFGITWLVLAIAAIYRTWPFSFNMGWWGFTFPTGVFAASTIQIGLEMHSVFFRVLGTVFSAAVIILWILVAAATVRDIYPRVFSFRLDPKE</sequence>
<keyword evidence="10" id="KW-1185">Reference proteome</keyword>
<feature type="transmembrane region" description="Helical" evidence="8">
    <location>
        <begin position="12"/>
        <end position="41"/>
    </location>
</feature>
<protein>
    <recommendedName>
        <fullName evidence="11">Sulfite efflux pump SSU1</fullName>
    </recommendedName>
</protein>
<feature type="transmembrane region" description="Helical" evidence="8">
    <location>
        <begin position="228"/>
        <end position="250"/>
    </location>
</feature>
<feature type="transmembrane region" description="Helical" evidence="8">
    <location>
        <begin position="309"/>
        <end position="328"/>
    </location>
</feature>
<evidence type="ECO:0000313" key="9">
    <source>
        <dbReference type="EMBL" id="OJJ48034.1"/>
    </source>
</evidence>
<evidence type="ECO:0008006" key="11">
    <source>
        <dbReference type="Google" id="ProtNLM"/>
    </source>
</evidence>
<dbReference type="CDD" id="cd09318">
    <property type="entry name" value="TDT_SSU1"/>
    <property type="match status" value="1"/>
</dbReference>
<dbReference type="PANTHER" id="PTHR31686:SF2">
    <property type="entry name" value="C4-DICARBOXYLATE TRANSPORTER_MALIC ACID TRANSPORT PROTEIN"/>
    <property type="match status" value="1"/>
</dbReference>
<feature type="transmembrane region" description="Helical" evidence="8">
    <location>
        <begin position="93"/>
        <end position="117"/>
    </location>
</feature>
<dbReference type="RefSeq" id="XP_022582544.1">
    <property type="nucleotide sequence ID" value="XM_022729211.1"/>
</dbReference>
<dbReference type="InterPro" id="IPR038665">
    <property type="entry name" value="Voltage-dep_anion_channel_sf"/>
</dbReference>
<evidence type="ECO:0000256" key="3">
    <source>
        <dbReference type="ARBA" id="ARBA00022448"/>
    </source>
</evidence>
<dbReference type="EMBL" id="KV878340">
    <property type="protein sequence ID" value="OJJ48034.1"/>
    <property type="molecule type" value="Genomic_DNA"/>
</dbReference>
<dbReference type="GO" id="GO:0005886">
    <property type="term" value="C:plasma membrane"/>
    <property type="evidence" value="ECO:0007669"/>
    <property type="project" value="UniProtKB-SubCell"/>
</dbReference>
<dbReference type="InterPro" id="IPR051629">
    <property type="entry name" value="Sulfite_efflux_TDT"/>
</dbReference>
<gene>
    <name evidence="9" type="ORF">ASPZODRAFT_64184</name>
</gene>
<dbReference type="Gene3D" id="1.50.10.150">
    <property type="entry name" value="Voltage-dependent anion channel"/>
    <property type="match status" value="1"/>
</dbReference>
<keyword evidence="3" id="KW-0813">Transport</keyword>
<dbReference type="GO" id="GO:0000319">
    <property type="term" value="F:sulfite transmembrane transporter activity"/>
    <property type="evidence" value="ECO:0007669"/>
    <property type="project" value="TreeGrafter"/>
</dbReference>
<dbReference type="Pfam" id="PF03595">
    <property type="entry name" value="SLAC1"/>
    <property type="match status" value="1"/>
</dbReference>
<evidence type="ECO:0000256" key="5">
    <source>
        <dbReference type="ARBA" id="ARBA00022692"/>
    </source>
</evidence>
<feature type="transmembrane region" description="Helical" evidence="8">
    <location>
        <begin position="270"/>
        <end position="297"/>
    </location>
</feature>
<proteinExistence type="inferred from homology"/>
<feature type="transmembrane region" description="Helical" evidence="8">
    <location>
        <begin position="160"/>
        <end position="184"/>
    </location>
</feature>
<dbReference type="InterPro" id="IPR004695">
    <property type="entry name" value="SLAC1/Mae1/Ssu1/TehA"/>
</dbReference>